<keyword evidence="3" id="KW-1185">Reference proteome</keyword>
<dbReference type="PANTHER" id="PTHR39199">
    <property type="entry name" value="BLR5128 PROTEIN"/>
    <property type="match status" value="1"/>
</dbReference>
<comment type="caution">
    <text evidence="2">The sequence shown here is derived from an EMBL/GenBank/DDBJ whole genome shotgun (WGS) entry which is preliminary data.</text>
</comment>
<evidence type="ECO:0000313" key="2">
    <source>
        <dbReference type="EMBL" id="MEG3437333.1"/>
    </source>
</evidence>
<dbReference type="InterPro" id="IPR045865">
    <property type="entry name" value="ACT-like_dom_sf"/>
</dbReference>
<dbReference type="InterPro" id="IPR012337">
    <property type="entry name" value="RNaseH-like_sf"/>
</dbReference>
<dbReference type="CDD" id="cd09279">
    <property type="entry name" value="RNase_HI_like"/>
    <property type="match status" value="1"/>
</dbReference>
<organism evidence="2 3">
    <name type="scientific">Pannus brasiliensis CCIBt3594</name>
    <dbReference type="NCBI Taxonomy" id="1427578"/>
    <lineage>
        <taxon>Bacteria</taxon>
        <taxon>Bacillati</taxon>
        <taxon>Cyanobacteriota</taxon>
        <taxon>Cyanophyceae</taxon>
        <taxon>Oscillatoriophycideae</taxon>
        <taxon>Chroococcales</taxon>
        <taxon>Microcystaceae</taxon>
        <taxon>Pannus</taxon>
    </lineage>
</organism>
<accession>A0AAW9QV69</accession>
<feature type="domain" description="RNase H type-1" evidence="1">
    <location>
        <begin position="16"/>
        <end position="150"/>
    </location>
</feature>
<dbReference type="PROSITE" id="PS50879">
    <property type="entry name" value="RNASE_H_1"/>
    <property type="match status" value="1"/>
</dbReference>
<dbReference type="SUPFAM" id="SSF53098">
    <property type="entry name" value="Ribonuclease H-like"/>
    <property type="match status" value="1"/>
</dbReference>
<dbReference type="Pfam" id="PF10000">
    <property type="entry name" value="ACT_3"/>
    <property type="match status" value="1"/>
</dbReference>
<dbReference type="GO" id="GO:0003676">
    <property type="term" value="F:nucleic acid binding"/>
    <property type="evidence" value="ECO:0007669"/>
    <property type="project" value="InterPro"/>
</dbReference>
<protein>
    <submittedName>
        <fullName evidence="2">ACT domain-containing protein</fullName>
    </submittedName>
</protein>
<gene>
    <name evidence="2" type="ORF">V0288_09400</name>
</gene>
<evidence type="ECO:0000259" key="1">
    <source>
        <dbReference type="PROSITE" id="PS50879"/>
    </source>
</evidence>
<dbReference type="Gene3D" id="3.30.2130.10">
    <property type="entry name" value="VC0802-like"/>
    <property type="match status" value="1"/>
</dbReference>
<name>A0AAW9QV69_9CHRO</name>
<proteinExistence type="predicted"/>
<dbReference type="GO" id="GO:0004523">
    <property type="term" value="F:RNA-DNA hybrid ribonuclease activity"/>
    <property type="evidence" value="ECO:0007669"/>
    <property type="project" value="InterPro"/>
</dbReference>
<dbReference type="InterPro" id="IPR036397">
    <property type="entry name" value="RNaseH_sf"/>
</dbReference>
<dbReference type="SUPFAM" id="SSF55021">
    <property type="entry name" value="ACT-like"/>
    <property type="match status" value="2"/>
</dbReference>
<dbReference type="PANTHER" id="PTHR39199:SF1">
    <property type="entry name" value="BLR5128 PROTEIN"/>
    <property type="match status" value="1"/>
</dbReference>
<reference evidence="2 3" key="1">
    <citation type="submission" date="2024-01" db="EMBL/GenBank/DDBJ databases">
        <title>Genomic insights into the taxonomy and metabolism of the cyanobacterium Pannus brasiliensis CCIBt3594.</title>
        <authorList>
            <person name="Machado M."/>
            <person name="Botero N.B."/>
            <person name="Andreote A.P.D."/>
            <person name="Feitosa A.M.T."/>
            <person name="Popin R."/>
            <person name="Sivonen K."/>
            <person name="Fiore M.F."/>
        </authorList>
    </citation>
    <scope>NUCLEOTIDE SEQUENCE [LARGE SCALE GENOMIC DNA]</scope>
    <source>
        <strain evidence="2 3">CCIBt3594</strain>
    </source>
</reference>
<dbReference type="RefSeq" id="WP_332864814.1">
    <property type="nucleotide sequence ID" value="NZ_JBAFSM010000014.1"/>
</dbReference>
<dbReference type="Proteomes" id="UP001328733">
    <property type="component" value="Unassembled WGS sequence"/>
</dbReference>
<evidence type="ECO:0000313" key="3">
    <source>
        <dbReference type="Proteomes" id="UP001328733"/>
    </source>
</evidence>
<sequence length="288" mass="31342">MNKPDRFTDPSIAPGKYGVATLYFDGGSRGNPGIAAGAAVLVLTDRQNVTVSQYLPRATNNEAEYTGLLIGLEKARELGVKKLKIHGDSQLVINQVKGTWKLKSENLRSLLTRVKKLLTEFEKVELEWIERARNHLADAAANACMDAGGKTEKPAVSKGESKLAKLLKTLQPVLVPGEFVFCSGSGEIFERARSLSIGQFREKEGIAVILPRAEADRSSLPYTAIFRQITLSVHSDLEAVGFLAIIASRLAKKGIAVNVISAYYHDHLFVPAGKAIEAMEILRELAEG</sequence>
<dbReference type="AlphaFoldDB" id="A0AAW9QV69"/>
<dbReference type="Pfam" id="PF13456">
    <property type="entry name" value="RVT_3"/>
    <property type="match status" value="1"/>
</dbReference>
<dbReference type="InterPro" id="IPR002156">
    <property type="entry name" value="RNaseH_domain"/>
</dbReference>
<dbReference type="EMBL" id="JBAFSM010000014">
    <property type="protein sequence ID" value="MEG3437333.1"/>
    <property type="molecule type" value="Genomic_DNA"/>
</dbReference>
<dbReference type="Gene3D" id="3.30.420.10">
    <property type="entry name" value="Ribonuclease H-like superfamily/Ribonuclease H"/>
    <property type="match status" value="1"/>
</dbReference>
<dbReference type="InterPro" id="IPR018717">
    <property type="entry name" value="DUF2241"/>
</dbReference>